<feature type="transmembrane region" description="Helical" evidence="1">
    <location>
        <begin position="51"/>
        <end position="69"/>
    </location>
</feature>
<reference evidence="2" key="1">
    <citation type="submission" date="2019-12" db="EMBL/GenBank/DDBJ databases">
        <title>An insight into the sialome of adult female Ixodes ricinus ticks feeding for 6 days.</title>
        <authorList>
            <person name="Perner J."/>
            <person name="Ribeiro J.M.C."/>
        </authorList>
    </citation>
    <scope>NUCLEOTIDE SEQUENCE</scope>
    <source>
        <strain evidence="2">Semi-engorged</strain>
        <tissue evidence="2">Salivary glands</tissue>
    </source>
</reference>
<dbReference type="EMBL" id="GIFC01002486">
    <property type="protein sequence ID" value="MXU84569.1"/>
    <property type="molecule type" value="Transcribed_RNA"/>
</dbReference>
<keyword evidence="1" id="KW-1133">Transmembrane helix</keyword>
<evidence type="ECO:0000256" key="1">
    <source>
        <dbReference type="SAM" id="Phobius"/>
    </source>
</evidence>
<organism evidence="2">
    <name type="scientific">Ixodes ricinus</name>
    <name type="common">Common tick</name>
    <name type="synonym">Acarus ricinus</name>
    <dbReference type="NCBI Taxonomy" id="34613"/>
    <lineage>
        <taxon>Eukaryota</taxon>
        <taxon>Metazoa</taxon>
        <taxon>Ecdysozoa</taxon>
        <taxon>Arthropoda</taxon>
        <taxon>Chelicerata</taxon>
        <taxon>Arachnida</taxon>
        <taxon>Acari</taxon>
        <taxon>Parasitiformes</taxon>
        <taxon>Ixodida</taxon>
        <taxon>Ixodoidea</taxon>
        <taxon>Ixodidae</taxon>
        <taxon>Ixodinae</taxon>
        <taxon>Ixodes</taxon>
    </lineage>
</organism>
<evidence type="ECO:0000313" key="2">
    <source>
        <dbReference type="EMBL" id="MXU84569.1"/>
    </source>
</evidence>
<dbReference type="AlphaFoldDB" id="A0A6B0TWU1"/>
<keyword evidence="1" id="KW-0472">Membrane</keyword>
<proteinExistence type="predicted"/>
<keyword evidence="1" id="KW-0812">Transmembrane</keyword>
<feature type="transmembrane region" description="Helical" evidence="1">
    <location>
        <begin position="21"/>
        <end position="39"/>
    </location>
</feature>
<protein>
    <submittedName>
        <fullName evidence="2">Putative secreted protein</fullName>
    </submittedName>
</protein>
<accession>A0A6B0TWU1</accession>
<name>A0A6B0TWU1_IXORI</name>
<sequence>MAFPTVCSVMVAQFRIESKCLGIKLTLVWFFICVGPIMADQIASEKRLGGILALKWLFTGVLDYAFLIYDSEQRLWGNACT</sequence>